<gene>
    <name evidence="2" type="ORF">FNJ47_33925</name>
</gene>
<dbReference type="Proteomes" id="UP000468531">
    <property type="component" value="Unassembled WGS sequence"/>
</dbReference>
<keyword evidence="1" id="KW-0472">Membrane</keyword>
<name>A0A6P1BQL8_9BRAD</name>
<keyword evidence="1" id="KW-0812">Transmembrane</keyword>
<feature type="transmembrane region" description="Helical" evidence="1">
    <location>
        <begin position="38"/>
        <end position="61"/>
    </location>
</feature>
<dbReference type="AlphaFoldDB" id="A0A6P1BQL8"/>
<keyword evidence="1" id="KW-1133">Transmembrane helix</keyword>
<proteinExistence type="predicted"/>
<keyword evidence="3" id="KW-1185">Reference proteome</keyword>
<comment type="caution">
    <text evidence="2">The sequence shown here is derived from an EMBL/GenBank/DDBJ whole genome shotgun (WGS) entry which is preliminary data.</text>
</comment>
<feature type="non-terminal residue" evidence="2">
    <location>
        <position position="98"/>
    </location>
</feature>
<evidence type="ECO:0000313" key="3">
    <source>
        <dbReference type="Proteomes" id="UP000468531"/>
    </source>
</evidence>
<reference evidence="2 3" key="1">
    <citation type="journal article" date="2020" name="Arch. Microbiol.">
        <title>Bradyrhizobium uaiense sp. nov., a new highly efficient cowpea symbiont.</title>
        <authorList>
            <person name="Cabral Michel D."/>
            <person name="Azarias Guimaraes A."/>
            <person name="Martins da Costa E."/>
            <person name="Soares de Carvalho T."/>
            <person name="Balsanelli E."/>
            <person name="Willems A."/>
            <person name="Maltempi de Souza E."/>
            <person name="de Souza Moreira F.M."/>
        </authorList>
    </citation>
    <scope>NUCLEOTIDE SEQUENCE [LARGE SCALE GENOMIC DNA]</scope>
    <source>
        <strain evidence="2 3">UFLA 03-164</strain>
    </source>
</reference>
<protein>
    <submittedName>
        <fullName evidence="2">GGDEF domain-containing protein</fullName>
    </submittedName>
</protein>
<sequence length="98" mass="10549">MQSEKGRYSQPRWGVTRWLADAGPGVPDDIRAALIGDLYGSLPVFAAGAVNTVAVAAVIAIREPTALFITWVVLELVICLSRLAVLVVAHRAAREQRP</sequence>
<evidence type="ECO:0000313" key="2">
    <source>
        <dbReference type="EMBL" id="NEV00676.1"/>
    </source>
</evidence>
<dbReference type="EMBL" id="VKHP01000190">
    <property type="protein sequence ID" value="NEV00676.1"/>
    <property type="molecule type" value="Genomic_DNA"/>
</dbReference>
<feature type="transmembrane region" description="Helical" evidence="1">
    <location>
        <begin position="67"/>
        <end position="89"/>
    </location>
</feature>
<evidence type="ECO:0000256" key="1">
    <source>
        <dbReference type="SAM" id="Phobius"/>
    </source>
</evidence>
<accession>A0A6P1BQL8</accession>
<organism evidence="2 3">
    <name type="scientific">Bradyrhizobium uaiense</name>
    <dbReference type="NCBI Taxonomy" id="2594946"/>
    <lineage>
        <taxon>Bacteria</taxon>
        <taxon>Pseudomonadati</taxon>
        <taxon>Pseudomonadota</taxon>
        <taxon>Alphaproteobacteria</taxon>
        <taxon>Hyphomicrobiales</taxon>
        <taxon>Nitrobacteraceae</taxon>
        <taxon>Bradyrhizobium</taxon>
    </lineage>
</organism>